<name>R1ILC7_9GAMM</name>
<reference evidence="1 2" key="1">
    <citation type="journal article" date="2014" name="PLoS ONE">
        <title>Grimontia indica AK16(T), sp. nov., Isolated from a Seawater Sample Reports the Presence of Pathogenic Genes Similar to Vibrio Genus.</title>
        <authorList>
            <person name="Singh A."/>
            <person name="Vaidya B."/>
            <person name="Khatri I."/>
            <person name="Srinivas T.N."/>
            <person name="Subramanian S."/>
            <person name="Korpole S."/>
            <person name="Pinnaka A.K."/>
        </authorList>
    </citation>
    <scope>NUCLEOTIDE SEQUENCE [LARGE SCALE GENOMIC DNA]</scope>
    <source>
        <strain evidence="1 2">AK16</strain>
    </source>
</reference>
<dbReference type="EMBL" id="ANFM02000034">
    <property type="protein sequence ID" value="EOD78292.1"/>
    <property type="molecule type" value="Genomic_DNA"/>
</dbReference>
<comment type="caution">
    <text evidence="1">The sequence shown here is derived from an EMBL/GenBank/DDBJ whole genome shotgun (WGS) entry which is preliminary data.</text>
</comment>
<protein>
    <submittedName>
        <fullName evidence="1">Uncharacterized protein</fullName>
    </submittedName>
</protein>
<organism evidence="1 2">
    <name type="scientific">Grimontia indica</name>
    <dbReference type="NCBI Taxonomy" id="1056512"/>
    <lineage>
        <taxon>Bacteria</taxon>
        <taxon>Pseudomonadati</taxon>
        <taxon>Pseudomonadota</taxon>
        <taxon>Gammaproteobacteria</taxon>
        <taxon>Vibrionales</taxon>
        <taxon>Vibrionaceae</taxon>
        <taxon>Grimontia</taxon>
    </lineage>
</organism>
<proteinExistence type="predicted"/>
<keyword evidence="2" id="KW-1185">Reference proteome</keyword>
<sequence length="70" mass="8007">MPQEVMTIPGDIQTPWMAFKQKHPEISLKIFYRVRYCGLGDRKQLGGMGHTALLCSSDEVLQLSQRKSQK</sequence>
<evidence type="ECO:0000313" key="2">
    <source>
        <dbReference type="Proteomes" id="UP000011223"/>
    </source>
</evidence>
<gene>
    <name evidence="1" type="ORF">D515_03075</name>
</gene>
<accession>R1ILC7</accession>
<dbReference type="Proteomes" id="UP000011223">
    <property type="component" value="Unassembled WGS sequence"/>
</dbReference>
<dbReference type="AlphaFoldDB" id="R1ILC7"/>
<evidence type="ECO:0000313" key="1">
    <source>
        <dbReference type="EMBL" id="EOD78292.1"/>
    </source>
</evidence>